<dbReference type="PROSITE" id="PS50053">
    <property type="entry name" value="UBIQUITIN_2"/>
    <property type="match status" value="1"/>
</dbReference>
<dbReference type="GO" id="GO:0031593">
    <property type="term" value="F:polyubiquitin modification-dependent protein binding"/>
    <property type="evidence" value="ECO:0007669"/>
    <property type="project" value="UniProtKB-UniRule"/>
</dbReference>
<feature type="compositionally biased region" description="Polar residues" evidence="6">
    <location>
        <begin position="120"/>
        <end position="129"/>
    </location>
</feature>
<feature type="region of interest" description="Disordered" evidence="6">
    <location>
        <begin position="187"/>
        <end position="220"/>
    </location>
</feature>
<dbReference type="Pfam" id="PF09280">
    <property type="entry name" value="XPC-binding"/>
    <property type="match status" value="1"/>
</dbReference>
<dbReference type="InterPro" id="IPR006636">
    <property type="entry name" value="STI1_HS-bd"/>
</dbReference>
<dbReference type="SUPFAM" id="SSF46934">
    <property type="entry name" value="UBA-like"/>
    <property type="match status" value="2"/>
</dbReference>
<dbReference type="FunFam" id="1.10.8.10:FF:000003">
    <property type="entry name" value="UV excision repair protein RAD23 homolog"/>
    <property type="match status" value="1"/>
</dbReference>
<keyword evidence="1" id="KW-0677">Repeat</keyword>
<feature type="compositionally biased region" description="Low complexity" evidence="6">
    <location>
        <begin position="108"/>
        <end position="119"/>
    </location>
</feature>
<evidence type="ECO:0000313" key="10">
    <source>
        <dbReference type="Proteomes" id="UP000235965"/>
    </source>
</evidence>
<dbReference type="Pfam" id="PF00627">
    <property type="entry name" value="UBA"/>
    <property type="match status" value="2"/>
</dbReference>
<dbReference type="GO" id="GO:0043161">
    <property type="term" value="P:proteasome-mediated ubiquitin-dependent protein catabolic process"/>
    <property type="evidence" value="ECO:0007669"/>
    <property type="project" value="UniProtKB-UniRule"/>
</dbReference>
<dbReference type="InParanoid" id="A0A2J7PX60"/>
<dbReference type="GO" id="GO:0070628">
    <property type="term" value="F:proteasome binding"/>
    <property type="evidence" value="ECO:0007669"/>
    <property type="project" value="TreeGrafter"/>
</dbReference>
<sequence>MIITLKNLQQQTFQVEIDASETVKHLKEKIEEEKGKEYPAENQRLIYAGKILTDESVLSEYNIDEKKFIVVMVTKPKSTPAPYAGPSDPTAAPQQSEEEKQQEESTKVTESSESTVSSVANPPSAQPTAANIVDAESTLLMGEEYNKIVQNIMDMGYDRDQVEQALRASFNNPDRAVEYLLTGIPAQLFDDPPGSGPDNDPTVQGGPALPASGGGSEEDPLAFLRSQPQFQQMRQVIQQNPQLLNAVLQQIGQTNPALLQLISQNQEAFVRMLNEPAAPGGGTPSAGGTPASPVAVGHGGAGDAGSGAGSMFAPGVIQVTPQDKEAIERLKALGFPEHLVIQAYFACEKNENMAANFLLSQNLDD</sequence>
<dbReference type="InterPro" id="IPR000626">
    <property type="entry name" value="Ubiquitin-like_dom"/>
</dbReference>
<dbReference type="SMART" id="SM00165">
    <property type="entry name" value="UBA"/>
    <property type="match status" value="2"/>
</dbReference>
<proteinExistence type="inferred from homology"/>
<comment type="function">
    <text evidence="5">Multiubiquitin chain receptor involved in modulation of proteasomal degradation. Involved in nucleotide excision repair.</text>
</comment>
<dbReference type="Pfam" id="PF00240">
    <property type="entry name" value="ubiquitin"/>
    <property type="match status" value="1"/>
</dbReference>
<dbReference type="InterPro" id="IPR004806">
    <property type="entry name" value="Rad23"/>
</dbReference>
<dbReference type="NCBIfam" id="TIGR00601">
    <property type="entry name" value="rad23"/>
    <property type="match status" value="1"/>
</dbReference>
<dbReference type="InterPro" id="IPR009060">
    <property type="entry name" value="UBA-like_sf"/>
</dbReference>
<dbReference type="OrthoDB" id="419317at2759"/>
<evidence type="ECO:0000256" key="6">
    <source>
        <dbReference type="SAM" id="MobiDB-lite"/>
    </source>
</evidence>
<evidence type="ECO:0000259" key="7">
    <source>
        <dbReference type="PROSITE" id="PS50030"/>
    </source>
</evidence>
<dbReference type="Proteomes" id="UP000235965">
    <property type="component" value="Unassembled WGS sequence"/>
</dbReference>
<protein>
    <recommendedName>
        <fullName evidence="5">UV excision repair protein RAD23</fullName>
    </recommendedName>
</protein>
<evidence type="ECO:0000256" key="4">
    <source>
        <dbReference type="ARBA" id="ARBA00023242"/>
    </source>
</evidence>
<dbReference type="AlphaFoldDB" id="A0A2J7PX60"/>
<reference evidence="9 10" key="1">
    <citation type="submission" date="2017-12" db="EMBL/GenBank/DDBJ databases">
        <title>Hemimetabolous genomes reveal molecular basis of termite eusociality.</title>
        <authorList>
            <person name="Harrison M.C."/>
            <person name="Jongepier E."/>
            <person name="Robertson H.M."/>
            <person name="Arning N."/>
            <person name="Bitard-Feildel T."/>
            <person name="Chao H."/>
            <person name="Childers C.P."/>
            <person name="Dinh H."/>
            <person name="Doddapaneni H."/>
            <person name="Dugan S."/>
            <person name="Gowin J."/>
            <person name="Greiner C."/>
            <person name="Han Y."/>
            <person name="Hu H."/>
            <person name="Hughes D.S.T."/>
            <person name="Huylmans A.-K."/>
            <person name="Kemena C."/>
            <person name="Kremer L.P.M."/>
            <person name="Lee S.L."/>
            <person name="Lopez-Ezquerra A."/>
            <person name="Mallet L."/>
            <person name="Monroy-Kuhn J.M."/>
            <person name="Moser A."/>
            <person name="Murali S.C."/>
            <person name="Muzny D.M."/>
            <person name="Otani S."/>
            <person name="Piulachs M.-D."/>
            <person name="Poelchau M."/>
            <person name="Qu J."/>
            <person name="Schaub F."/>
            <person name="Wada-Katsumata A."/>
            <person name="Worley K.C."/>
            <person name="Xie Q."/>
            <person name="Ylla G."/>
            <person name="Poulsen M."/>
            <person name="Gibbs R.A."/>
            <person name="Schal C."/>
            <person name="Richards S."/>
            <person name="Belles X."/>
            <person name="Korb J."/>
            <person name="Bornberg-Bauer E."/>
        </authorList>
    </citation>
    <scope>NUCLEOTIDE SEQUENCE [LARGE SCALE GENOMIC DNA]</scope>
    <source>
        <tissue evidence="9">Whole body</tissue>
    </source>
</reference>
<evidence type="ECO:0000259" key="8">
    <source>
        <dbReference type="PROSITE" id="PS50053"/>
    </source>
</evidence>
<feature type="domain" description="UBA" evidence="7">
    <location>
        <begin position="321"/>
        <end position="361"/>
    </location>
</feature>
<feature type="compositionally biased region" description="Low complexity" evidence="6">
    <location>
        <begin position="190"/>
        <end position="211"/>
    </location>
</feature>
<dbReference type="SMART" id="SM00213">
    <property type="entry name" value="UBQ"/>
    <property type="match status" value="1"/>
</dbReference>
<dbReference type="STRING" id="105785.A0A2J7PX60"/>
<dbReference type="Gene3D" id="1.10.10.540">
    <property type="entry name" value="XPC-binding domain"/>
    <property type="match status" value="1"/>
</dbReference>
<dbReference type="GO" id="GO:0006289">
    <property type="term" value="P:nucleotide-excision repair"/>
    <property type="evidence" value="ECO:0007669"/>
    <property type="project" value="UniProtKB-UniRule"/>
</dbReference>
<dbReference type="FunCoup" id="A0A2J7PX60">
    <property type="interactions" value="1835"/>
</dbReference>
<gene>
    <name evidence="9" type="primary">RAD23B_1</name>
    <name evidence="9" type="ORF">B7P43_G10568</name>
</gene>
<dbReference type="FunFam" id="1.10.10.540:FF:000001">
    <property type="entry name" value="UV excision repair protein RAD23 B"/>
    <property type="match status" value="1"/>
</dbReference>
<feature type="compositionally biased region" description="Basic and acidic residues" evidence="6">
    <location>
        <begin position="97"/>
        <end position="107"/>
    </location>
</feature>
<dbReference type="SUPFAM" id="SSF101238">
    <property type="entry name" value="XPC-binding domain"/>
    <property type="match status" value="1"/>
</dbReference>
<organism evidence="9 10">
    <name type="scientific">Cryptotermes secundus</name>
    <dbReference type="NCBI Taxonomy" id="105785"/>
    <lineage>
        <taxon>Eukaryota</taxon>
        <taxon>Metazoa</taxon>
        <taxon>Ecdysozoa</taxon>
        <taxon>Arthropoda</taxon>
        <taxon>Hexapoda</taxon>
        <taxon>Insecta</taxon>
        <taxon>Pterygota</taxon>
        <taxon>Neoptera</taxon>
        <taxon>Polyneoptera</taxon>
        <taxon>Dictyoptera</taxon>
        <taxon>Blattodea</taxon>
        <taxon>Blattoidea</taxon>
        <taxon>Termitoidae</taxon>
        <taxon>Kalotermitidae</taxon>
        <taxon>Cryptotermitinae</taxon>
        <taxon>Cryptotermes</taxon>
    </lineage>
</organism>
<comment type="subcellular location">
    <subcellularLocation>
        <location evidence="5">Nucleus</location>
    </subcellularLocation>
    <subcellularLocation>
        <location evidence="5">Cytoplasm</location>
    </subcellularLocation>
</comment>
<dbReference type="SUPFAM" id="SSF54236">
    <property type="entry name" value="Ubiquitin-like"/>
    <property type="match status" value="1"/>
</dbReference>
<dbReference type="InterPro" id="IPR015360">
    <property type="entry name" value="XPC-bd"/>
</dbReference>
<dbReference type="PRINTS" id="PR01839">
    <property type="entry name" value="RAD23PROTEIN"/>
</dbReference>
<comment type="caution">
    <text evidence="9">The sequence shown here is derived from an EMBL/GenBank/DDBJ whole genome shotgun (WGS) entry which is preliminary data.</text>
</comment>
<dbReference type="Gene3D" id="3.10.20.90">
    <property type="entry name" value="Phosphatidylinositol 3-kinase Catalytic Subunit, Chain A, domain 1"/>
    <property type="match status" value="1"/>
</dbReference>
<dbReference type="CDD" id="cd01805">
    <property type="entry name" value="Ubl_Rad23"/>
    <property type="match status" value="1"/>
</dbReference>
<keyword evidence="2 5" id="KW-0227">DNA damage</keyword>
<dbReference type="GO" id="GO:0003684">
    <property type="term" value="F:damaged DNA binding"/>
    <property type="evidence" value="ECO:0007669"/>
    <property type="project" value="UniProtKB-UniRule"/>
</dbReference>
<evidence type="ECO:0000256" key="2">
    <source>
        <dbReference type="ARBA" id="ARBA00022763"/>
    </source>
</evidence>
<feature type="region of interest" description="Disordered" evidence="6">
    <location>
        <begin position="78"/>
        <end position="130"/>
    </location>
</feature>
<dbReference type="PROSITE" id="PS50030">
    <property type="entry name" value="UBA"/>
    <property type="match status" value="2"/>
</dbReference>
<dbReference type="FunFam" id="1.10.8.10:FF:000002">
    <property type="entry name" value="UV excision repair protein RAD23 homolog"/>
    <property type="match status" value="1"/>
</dbReference>
<dbReference type="PANTHER" id="PTHR10621">
    <property type="entry name" value="UV EXCISION REPAIR PROTEIN RAD23"/>
    <property type="match status" value="1"/>
</dbReference>
<dbReference type="CDD" id="cd14378">
    <property type="entry name" value="UBA1_Rhp23p_like"/>
    <property type="match status" value="1"/>
</dbReference>
<feature type="domain" description="UBA" evidence="7">
    <location>
        <begin position="143"/>
        <end position="183"/>
    </location>
</feature>
<dbReference type="Gene3D" id="1.10.8.10">
    <property type="entry name" value="DNA helicase RuvA subunit, C-terminal domain"/>
    <property type="match status" value="2"/>
</dbReference>
<keyword evidence="4 5" id="KW-0539">Nucleus</keyword>
<dbReference type="SMART" id="SM00727">
    <property type="entry name" value="STI1"/>
    <property type="match status" value="1"/>
</dbReference>
<evidence type="ECO:0000256" key="3">
    <source>
        <dbReference type="ARBA" id="ARBA00023204"/>
    </source>
</evidence>
<dbReference type="GO" id="GO:0005829">
    <property type="term" value="C:cytosol"/>
    <property type="evidence" value="ECO:0007669"/>
    <property type="project" value="TreeGrafter"/>
</dbReference>
<keyword evidence="5" id="KW-0963">Cytoplasm</keyword>
<dbReference type="EMBL" id="NEVH01020861">
    <property type="protein sequence ID" value="PNF20925.1"/>
    <property type="molecule type" value="Genomic_DNA"/>
</dbReference>
<accession>A0A2J7PX60</accession>
<dbReference type="InterPro" id="IPR015940">
    <property type="entry name" value="UBA"/>
</dbReference>
<dbReference type="InterPro" id="IPR036353">
    <property type="entry name" value="XPC-bd_sf"/>
</dbReference>
<evidence type="ECO:0000256" key="1">
    <source>
        <dbReference type="ARBA" id="ARBA00022737"/>
    </source>
</evidence>
<keyword evidence="3 5" id="KW-0234">DNA repair</keyword>
<comment type="similarity">
    <text evidence="5">Belongs to the RAD23 family.</text>
</comment>
<keyword evidence="10" id="KW-1185">Reference proteome</keyword>
<evidence type="ECO:0000256" key="5">
    <source>
        <dbReference type="RuleBase" id="RU367049"/>
    </source>
</evidence>
<dbReference type="InterPro" id="IPR029071">
    <property type="entry name" value="Ubiquitin-like_domsf"/>
</dbReference>
<name>A0A2J7PX60_9NEOP</name>
<dbReference type="CDD" id="cd14427">
    <property type="entry name" value="UBA2_HR23A"/>
    <property type="match status" value="1"/>
</dbReference>
<dbReference type="FunFam" id="3.10.20.90:FF:000254">
    <property type="entry name" value="UV excision repair protein Rad23"/>
    <property type="match status" value="1"/>
</dbReference>
<dbReference type="GO" id="GO:0005654">
    <property type="term" value="C:nucleoplasm"/>
    <property type="evidence" value="ECO:0007669"/>
    <property type="project" value="TreeGrafter"/>
</dbReference>
<dbReference type="PANTHER" id="PTHR10621:SF0">
    <property type="entry name" value="UV EXCISION REPAIR PROTEIN RAD23"/>
    <property type="match status" value="1"/>
</dbReference>
<feature type="domain" description="Ubiquitin-like" evidence="8">
    <location>
        <begin position="1"/>
        <end position="78"/>
    </location>
</feature>
<evidence type="ECO:0000313" key="9">
    <source>
        <dbReference type="EMBL" id="PNF20925.1"/>
    </source>
</evidence>
<dbReference type="GO" id="GO:0043130">
    <property type="term" value="F:ubiquitin binding"/>
    <property type="evidence" value="ECO:0007669"/>
    <property type="project" value="UniProtKB-UniRule"/>
</dbReference>